<accession>K6PYR2</accession>
<organism evidence="6 7">
    <name type="scientific">Thermaerobacter subterraneus DSM 13965</name>
    <dbReference type="NCBI Taxonomy" id="867903"/>
    <lineage>
        <taxon>Bacteria</taxon>
        <taxon>Bacillati</taxon>
        <taxon>Bacillota</taxon>
        <taxon>Clostridia</taxon>
        <taxon>Eubacteriales</taxon>
        <taxon>Clostridiales Family XVII. Incertae Sedis</taxon>
        <taxon>Thermaerobacter</taxon>
    </lineage>
</organism>
<dbReference type="PROSITE" id="PS50110">
    <property type="entry name" value="RESPONSE_REGULATORY"/>
    <property type="match status" value="1"/>
</dbReference>
<dbReference type="eggNOG" id="COG0784">
    <property type="taxonomic scope" value="Bacteria"/>
</dbReference>
<evidence type="ECO:0000256" key="2">
    <source>
        <dbReference type="ARBA" id="ARBA00024867"/>
    </source>
</evidence>
<evidence type="ECO:0000259" key="5">
    <source>
        <dbReference type="PROSITE" id="PS50110"/>
    </source>
</evidence>
<evidence type="ECO:0000256" key="4">
    <source>
        <dbReference type="SAM" id="MobiDB-lite"/>
    </source>
</evidence>
<comment type="caution">
    <text evidence="3">Lacks conserved residue(s) required for the propagation of feature annotation.</text>
</comment>
<dbReference type="GO" id="GO:0000160">
    <property type="term" value="P:phosphorelay signal transduction system"/>
    <property type="evidence" value="ECO:0007669"/>
    <property type="project" value="InterPro"/>
</dbReference>
<dbReference type="HOGENOM" id="CLU_136836_0_0_9"/>
<dbReference type="SUPFAM" id="SSF52172">
    <property type="entry name" value="CheY-like"/>
    <property type="match status" value="1"/>
</dbReference>
<sequence>MVVIDPAAFARRQVRAQLTPLGCVVLELSGSEPEPVIRRQLQRARVVLAEPAPWGRDAGRWLAVLKAMNPGATLVVCTALTTRAAVVAYRQAGAADVVAKPWQPARLQAAVRRALAARGPAGGLDPRAGRGAATSPGGESPGRACLEAGPVQGETGGTEEPCGQA</sequence>
<evidence type="ECO:0000313" key="6">
    <source>
        <dbReference type="EMBL" id="EKP93669.1"/>
    </source>
</evidence>
<keyword evidence="7" id="KW-1185">Reference proteome</keyword>
<dbReference type="Proteomes" id="UP000005710">
    <property type="component" value="Unassembled WGS sequence"/>
</dbReference>
<feature type="compositionally biased region" description="Low complexity" evidence="4">
    <location>
        <begin position="118"/>
        <end position="133"/>
    </location>
</feature>
<proteinExistence type="predicted"/>
<dbReference type="InterPro" id="IPR001789">
    <property type="entry name" value="Sig_transdc_resp-reg_receiver"/>
</dbReference>
<dbReference type="EMBL" id="AENY02000005">
    <property type="protein sequence ID" value="EKP93669.1"/>
    <property type="molecule type" value="Genomic_DNA"/>
</dbReference>
<dbReference type="Gene3D" id="3.40.50.2300">
    <property type="match status" value="1"/>
</dbReference>
<reference evidence="6" key="1">
    <citation type="submission" date="2010-10" db="EMBL/GenBank/DDBJ databases">
        <authorList>
            <consortium name="US DOE Joint Genome Institute (JGI-PGF)"/>
            <person name="Lucas S."/>
            <person name="Copeland A."/>
            <person name="Lapidus A."/>
            <person name="Bruce D."/>
            <person name="Goodwin L."/>
            <person name="Pitluck S."/>
            <person name="Kyrpides N."/>
            <person name="Mavromatis K."/>
            <person name="Detter J.C."/>
            <person name="Han C."/>
            <person name="Land M."/>
            <person name="Hauser L."/>
            <person name="Markowitz V."/>
            <person name="Cheng J.-F."/>
            <person name="Hugenholtz P."/>
            <person name="Woyke T."/>
            <person name="Wu D."/>
            <person name="Pukall R."/>
            <person name="Wahrenburg C."/>
            <person name="Brambilla E."/>
            <person name="Klenk H.-P."/>
            <person name="Eisen J.A."/>
        </authorList>
    </citation>
    <scope>NUCLEOTIDE SEQUENCE [LARGE SCALE GENOMIC DNA]</scope>
    <source>
        <strain evidence="6">DSM 13965</strain>
    </source>
</reference>
<feature type="region of interest" description="Disordered" evidence="4">
    <location>
        <begin position="118"/>
        <end position="165"/>
    </location>
</feature>
<dbReference type="AlphaFoldDB" id="K6PYR2"/>
<dbReference type="InterPro" id="IPR011006">
    <property type="entry name" value="CheY-like_superfamily"/>
</dbReference>
<dbReference type="STRING" id="867903.ThesuDRAFT_00264"/>
<protein>
    <recommendedName>
        <fullName evidence="1">Stage 0 sporulation protein A homolog</fullName>
    </recommendedName>
</protein>
<comment type="caution">
    <text evidence="6">The sequence shown here is derived from an EMBL/GenBank/DDBJ whole genome shotgun (WGS) entry which is preliminary data.</text>
</comment>
<name>K6PYR2_9FIRM</name>
<evidence type="ECO:0000256" key="3">
    <source>
        <dbReference type="PROSITE-ProRule" id="PRU00169"/>
    </source>
</evidence>
<evidence type="ECO:0000256" key="1">
    <source>
        <dbReference type="ARBA" id="ARBA00018672"/>
    </source>
</evidence>
<comment type="function">
    <text evidence="2">May play the central regulatory role in sporulation. It may be an element of the effector pathway responsible for the activation of sporulation genes in response to nutritional stress. Spo0A may act in concert with spo0H (a sigma factor) to control the expression of some genes that are critical to the sporulation process.</text>
</comment>
<gene>
    <name evidence="6" type="ORF">ThesuDRAFT_00264</name>
</gene>
<reference evidence="6" key="2">
    <citation type="submission" date="2012-10" db="EMBL/GenBank/DDBJ databases">
        <title>Improved high-quality draft of Thermaerobacter subterraneus C21, DSM 13965.</title>
        <authorList>
            <consortium name="DOE Joint Genome Institute"/>
            <person name="Eisen J."/>
            <person name="Huntemann M."/>
            <person name="Wei C.-L."/>
            <person name="Han J."/>
            <person name="Detter J.C."/>
            <person name="Han C."/>
            <person name="Tapia R."/>
            <person name="Chen A."/>
            <person name="Kyrpides N."/>
            <person name="Mavromatis K."/>
            <person name="Markowitz V."/>
            <person name="Szeto E."/>
            <person name="Ivanova N."/>
            <person name="Mikhailova N."/>
            <person name="Ovchinnikova G."/>
            <person name="Pagani I."/>
            <person name="Pati A."/>
            <person name="Goodwin L."/>
            <person name="Nordberg H.P."/>
            <person name="Cantor M.N."/>
            <person name="Hua S.X."/>
            <person name="Woyke T."/>
            <person name="Eisen J."/>
            <person name="Klenk H.-P."/>
        </authorList>
    </citation>
    <scope>NUCLEOTIDE SEQUENCE [LARGE SCALE GENOMIC DNA]</scope>
    <source>
        <strain evidence="6">DSM 13965</strain>
    </source>
</reference>
<evidence type="ECO:0000313" key="7">
    <source>
        <dbReference type="Proteomes" id="UP000005710"/>
    </source>
</evidence>
<feature type="domain" description="Response regulatory" evidence="5">
    <location>
        <begin position="1"/>
        <end position="115"/>
    </location>
</feature>
<dbReference type="RefSeq" id="WP_006904962.1">
    <property type="nucleotide sequence ID" value="NZ_JH976536.1"/>
</dbReference>